<organism evidence="1 2">
    <name type="scientific">Thiomicrorhabdus marina</name>
    <dbReference type="NCBI Taxonomy" id="2818442"/>
    <lineage>
        <taxon>Bacteria</taxon>
        <taxon>Pseudomonadati</taxon>
        <taxon>Pseudomonadota</taxon>
        <taxon>Gammaproteobacteria</taxon>
        <taxon>Thiotrichales</taxon>
        <taxon>Piscirickettsiaceae</taxon>
        <taxon>Thiomicrorhabdus</taxon>
    </lineage>
</organism>
<dbReference type="Gene3D" id="1.10.238.160">
    <property type="match status" value="1"/>
</dbReference>
<accession>A0ABS3Q7J5</accession>
<evidence type="ECO:0000313" key="2">
    <source>
        <dbReference type="Proteomes" id="UP000664835"/>
    </source>
</evidence>
<dbReference type="EMBL" id="JAGETV010000035">
    <property type="protein sequence ID" value="MBO1928304.1"/>
    <property type="molecule type" value="Genomic_DNA"/>
</dbReference>
<comment type="caution">
    <text evidence="1">The sequence shown here is derived from an EMBL/GenBank/DDBJ whole genome shotgun (WGS) entry which is preliminary data.</text>
</comment>
<sequence length="67" mass="7800">MTTNTPQKLRIKSVLERYNLKAPSTIYRWIKSEGFPPPIKLSPSCSVWDLEKIEAWEESRPQMQGAH</sequence>
<dbReference type="Proteomes" id="UP000664835">
    <property type="component" value="Unassembled WGS sequence"/>
</dbReference>
<name>A0ABS3Q7J5_9GAMM</name>
<evidence type="ECO:0000313" key="1">
    <source>
        <dbReference type="EMBL" id="MBO1928304.1"/>
    </source>
</evidence>
<protein>
    <submittedName>
        <fullName evidence="1">AlpA family phage regulatory protein</fullName>
    </submittedName>
</protein>
<dbReference type="InterPro" id="IPR010260">
    <property type="entry name" value="AlpA"/>
</dbReference>
<dbReference type="RefSeq" id="WP_208150919.1">
    <property type="nucleotide sequence ID" value="NZ_JAGETV010000035.1"/>
</dbReference>
<dbReference type="Pfam" id="PF05930">
    <property type="entry name" value="Phage_AlpA"/>
    <property type="match status" value="1"/>
</dbReference>
<keyword evidence="2" id="KW-1185">Reference proteome</keyword>
<proteinExistence type="predicted"/>
<reference evidence="1 2" key="1">
    <citation type="submission" date="2021-03" db="EMBL/GenBank/DDBJ databases">
        <title>Thiomicrorhabdus sp.nov.,novel sulfur-oxidizing bacteria isolated from coastal sediment.</title>
        <authorList>
            <person name="Liu X."/>
        </authorList>
    </citation>
    <scope>NUCLEOTIDE SEQUENCE [LARGE SCALE GENOMIC DNA]</scope>
    <source>
        <strain evidence="1 2">6S2-11</strain>
    </source>
</reference>
<gene>
    <name evidence="1" type="ORF">J3998_12040</name>
</gene>